<dbReference type="EMBL" id="JAAKDE010000003">
    <property type="protein sequence ID" value="MBA2132250.1"/>
    <property type="molecule type" value="Genomic_DNA"/>
</dbReference>
<keyword evidence="1" id="KW-0560">Oxidoreductase</keyword>
<sequence length="266" mass="28795">MVDEKTTVDREPAKNPAMPLSWRKETKPHRFCPGCGHAIALKALGEVVDELGILDRVLYGCDIGCSLLSWDFFNFDSVQTHHGRTIPLVVGAKRARPETIGIAYMGDGGGYAIGAQHLVNAAQRGDRITVILANNTLYAMTGGQLAPTTLPGQKTGTTPYGRDIKKTGPPLQGPELVAAIAADGAYVARGTVGDYPQLKQFLKKALRNQMAGRGFSFVEVLSTCPTNWRTDAKQTWAFLQGEMARYFKVGEFRVPEPATGGEEQNG</sequence>
<dbReference type="Proteomes" id="UP000657177">
    <property type="component" value="Unassembled WGS sequence"/>
</dbReference>
<feature type="compositionally biased region" description="Basic and acidic residues" evidence="2">
    <location>
        <begin position="1"/>
        <end position="13"/>
    </location>
</feature>
<dbReference type="InterPro" id="IPR011766">
    <property type="entry name" value="TPP_enzyme_TPP-bd"/>
</dbReference>
<evidence type="ECO:0000256" key="1">
    <source>
        <dbReference type="ARBA" id="ARBA00023002"/>
    </source>
</evidence>
<comment type="caution">
    <text evidence="4">The sequence shown here is derived from an EMBL/GenBank/DDBJ whole genome shotgun (WGS) entry which is preliminary data.</text>
</comment>
<evidence type="ECO:0000259" key="3">
    <source>
        <dbReference type="Pfam" id="PF02775"/>
    </source>
</evidence>
<protein>
    <submittedName>
        <fullName evidence="4">2-oxoglutarate synthase</fullName>
    </submittedName>
</protein>
<dbReference type="PANTHER" id="PTHR48084:SF3">
    <property type="entry name" value="SUBUNIT OF PYRUVATE:FLAVODOXIN OXIDOREDUCTASE"/>
    <property type="match status" value="1"/>
</dbReference>
<accession>A0A8J6HYA7</accession>
<evidence type="ECO:0000313" key="4">
    <source>
        <dbReference type="EMBL" id="MBA2132250.1"/>
    </source>
</evidence>
<dbReference type="RefSeq" id="WP_181338705.1">
    <property type="nucleotide sequence ID" value="NZ_JAAKDE010000003.1"/>
</dbReference>
<name>A0A8J6HYA7_9FIRM</name>
<dbReference type="GO" id="GO:0016625">
    <property type="term" value="F:oxidoreductase activity, acting on the aldehyde or oxo group of donors, iron-sulfur protein as acceptor"/>
    <property type="evidence" value="ECO:0007669"/>
    <property type="project" value="UniProtKB-ARBA"/>
</dbReference>
<dbReference type="Pfam" id="PF02775">
    <property type="entry name" value="TPP_enzyme_C"/>
    <property type="match status" value="1"/>
</dbReference>
<dbReference type="Gene3D" id="3.40.50.970">
    <property type="match status" value="1"/>
</dbReference>
<proteinExistence type="predicted"/>
<feature type="domain" description="Thiamine pyrophosphate enzyme TPP-binding" evidence="3">
    <location>
        <begin position="72"/>
        <end position="220"/>
    </location>
</feature>
<gene>
    <name evidence="4" type="ORF">G5B42_01615</name>
</gene>
<dbReference type="PANTHER" id="PTHR48084">
    <property type="entry name" value="2-OXOGLUTARATE OXIDOREDUCTASE SUBUNIT KORB-RELATED"/>
    <property type="match status" value="1"/>
</dbReference>
<keyword evidence="5" id="KW-1185">Reference proteome</keyword>
<evidence type="ECO:0000313" key="5">
    <source>
        <dbReference type="Proteomes" id="UP000657177"/>
    </source>
</evidence>
<feature type="region of interest" description="Disordered" evidence="2">
    <location>
        <begin position="1"/>
        <end position="20"/>
    </location>
</feature>
<dbReference type="InterPro" id="IPR051457">
    <property type="entry name" value="2-oxoacid:Fd_oxidoreductase"/>
</dbReference>
<dbReference type="GO" id="GO:0030976">
    <property type="term" value="F:thiamine pyrophosphate binding"/>
    <property type="evidence" value="ECO:0007669"/>
    <property type="project" value="InterPro"/>
</dbReference>
<organism evidence="4 5">
    <name type="scientific">Capillibacterium thermochitinicola</name>
    <dbReference type="NCBI Taxonomy" id="2699427"/>
    <lineage>
        <taxon>Bacteria</taxon>
        <taxon>Bacillati</taxon>
        <taxon>Bacillota</taxon>
        <taxon>Capillibacterium</taxon>
    </lineage>
</organism>
<reference evidence="4" key="1">
    <citation type="submission" date="2020-06" db="EMBL/GenBank/DDBJ databases">
        <title>Novel chitinolytic bacterium.</title>
        <authorList>
            <person name="Ungkulpasvich U."/>
            <person name="Kosugi A."/>
            <person name="Uke A."/>
        </authorList>
    </citation>
    <scope>NUCLEOTIDE SEQUENCE</scope>
    <source>
        <strain evidence="4">UUS1-1</strain>
    </source>
</reference>
<dbReference type="GO" id="GO:0045333">
    <property type="term" value="P:cellular respiration"/>
    <property type="evidence" value="ECO:0007669"/>
    <property type="project" value="UniProtKB-ARBA"/>
</dbReference>
<dbReference type="AlphaFoldDB" id="A0A8J6HYA7"/>
<dbReference type="InterPro" id="IPR029061">
    <property type="entry name" value="THDP-binding"/>
</dbReference>
<dbReference type="SUPFAM" id="SSF52518">
    <property type="entry name" value="Thiamin diphosphate-binding fold (THDP-binding)"/>
    <property type="match status" value="1"/>
</dbReference>
<evidence type="ECO:0000256" key="2">
    <source>
        <dbReference type="SAM" id="MobiDB-lite"/>
    </source>
</evidence>